<dbReference type="PANTHER" id="PTHR43273">
    <property type="entry name" value="ANAEROBIC SULFATASE-MATURATING ENZYME HOMOLOG ASLB-RELATED"/>
    <property type="match status" value="1"/>
</dbReference>
<dbReference type="InterPro" id="IPR000385">
    <property type="entry name" value="MoaA_NifB_PqqE_Fe-S-bd_CS"/>
</dbReference>
<evidence type="ECO:0000256" key="6">
    <source>
        <dbReference type="ARBA" id="ARBA00023014"/>
    </source>
</evidence>
<dbReference type="EC" id="1.8.98.-" evidence="8"/>
<comment type="cofactor">
    <cofactor evidence="1">
        <name>[4Fe-4S] cluster</name>
        <dbReference type="ChEBI" id="CHEBI:49883"/>
    </cofactor>
</comment>
<evidence type="ECO:0000259" key="7">
    <source>
        <dbReference type="Pfam" id="PF04055"/>
    </source>
</evidence>
<dbReference type="Proteomes" id="UP000414233">
    <property type="component" value="Unassembled WGS sequence"/>
</dbReference>
<keyword evidence="3" id="KW-0949">S-adenosyl-L-methionine</keyword>
<dbReference type="AlphaFoldDB" id="A0A5E4XDL9"/>
<evidence type="ECO:0000256" key="5">
    <source>
        <dbReference type="ARBA" id="ARBA00023004"/>
    </source>
</evidence>
<dbReference type="PROSITE" id="PS01305">
    <property type="entry name" value="MOAA_NIFB_PQQE"/>
    <property type="match status" value="1"/>
</dbReference>
<dbReference type="InterPro" id="IPR023867">
    <property type="entry name" value="Sulphatase_maturase_rSAM"/>
</dbReference>
<dbReference type="InterPro" id="IPR007197">
    <property type="entry name" value="rSAM"/>
</dbReference>
<dbReference type="Pfam" id="PF04055">
    <property type="entry name" value="Radical_SAM"/>
    <property type="match status" value="1"/>
</dbReference>
<name>A0A5E4XDL9_9BURK</name>
<dbReference type="SFLD" id="SFLDS00029">
    <property type="entry name" value="Radical_SAM"/>
    <property type="match status" value="1"/>
</dbReference>
<evidence type="ECO:0000313" key="8">
    <source>
        <dbReference type="EMBL" id="VVE34228.1"/>
    </source>
</evidence>
<keyword evidence="5" id="KW-0408">Iron</keyword>
<evidence type="ECO:0000256" key="4">
    <source>
        <dbReference type="ARBA" id="ARBA00022723"/>
    </source>
</evidence>
<evidence type="ECO:0000256" key="3">
    <source>
        <dbReference type="ARBA" id="ARBA00022691"/>
    </source>
</evidence>
<dbReference type="GO" id="GO:0051539">
    <property type="term" value="F:4 iron, 4 sulfur cluster binding"/>
    <property type="evidence" value="ECO:0007669"/>
    <property type="project" value="UniProtKB-KW"/>
</dbReference>
<dbReference type="InterPro" id="IPR013785">
    <property type="entry name" value="Aldolase_TIM"/>
</dbReference>
<sequence>MRHVEIILKVTERCNLNCRYCYFFNKENKDFEENPALISVSTVENLVRFLRTSNYQIAETVFQIDLHGGEPLLLGPGRFSELVSIIENGLHDAREVRFTVQTNATMQPPACPVFGRTFANM</sequence>
<evidence type="ECO:0000313" key="9">
    <source>
        <dbReference type="Proteomes" id="UP000414233"/>
    </source>
</evidence>
<dbReference type="RefSeq" id="WP_150698534.1">
    <property type="nucleotide sequence ID" value="NZ_CABPRZ010000017.1"/>
</dbReference>
<evidence type="ECO:0000256" key="2">
    <source>
        <dbReference type="ARBA" id="ARBA00022485"/>
    </source>
</evidence>
<dbReference type="GO" id="GO:0016491">
    <property type="term" value="F:oxidoreductase activity"/>
    <property type="evidence" value="ECO:0007669"/>
    <property type="project" value="UniProtKB-KW"/>
</dbReference>
<keyword evidence="2" id="KW-0004">4Fe-4S</keyword>
<dbReference type="SFLD" id="SFLDG01067">
    <property type="entry name" value="SPASM/twitch_domain_containing"/>
    <property type="match status" value="1"/>
</dbReference>
<dbReference type="EMBL" id="CABPRZ010000017">
    <property type="protein sequence ID" value="VVE34228.1"/>
    <property type="molecule type" value="Genomic_DNA"/>
</dbReference>
<evidence type="ECO:0000256" key="1">
    <source>
        <dbReference type="ARBA" id="ARBA00001966"/>
    </source>
</evidence>
<accession>A0A5E4XDL9</accession>
<proteinExistence type="predicted"/>
<keyword evidence="9" id="KW-1185">Reference proteome</keyword>
<reference evidence="8 9" key="1">
    <citation type="submission" date="2019-08" db="EMBL/GenBank/DDBJ databases">
        <authorList>
            <person name="Peeters C."/>
        </authorList>
    </citation>
    <scope>NUCLEOTIDE SEQUENCE [LARGE SCALE GENOMIC DNA]</scope>
    <source>
        <strain evidence="8 9">LMG 30175</strain>
    </source>
</reference>
<keyword evidence="8" id="KW-0560">Oxidoreductase</keyword>
<dbReference type="PANTHER" id="PTHR43273:SF8">
    <property type="entry name" value="RADICAL SAM DOMAIN PROTEIN"/>
    <property type="match status" value="1"/>
</dbReference>
<keyword evidence="6" id="KW-0411">Iron-sulfur</keyword>
<dbReference type="GO" id="GO:0046872">
    <property type="term" value="F:metal ion binding"/>
    <property type="evidence" value="ECO:0007669"/>
    <property type="project" value="UniProtKB-KW"/>
</dbReference>
<keyword evidence="4" id="KW-0479">Metal-binding</keyword>
<feature type="domain" description="Radical SAM core" evidence="7">
    <location>
        <begin position="9"/>
        <end position="106"/>
    </location>
</feature>
<dbReference type="InterPro" id="IPR058240">
    <property type="entry name" value="rSAM_sf"/>
</dbReference>
<dbReference type="OrthoDB" id="308557at2"/>
<dbReference type="Gene3D" id="3.20.20.70">
    <property type="entry name" value="Aldolase class I"/>
    <property type="match status" value="1"/>
</dbReference>
<organism evidence="8 9">
    <name type="scientific">Pandoraea terrae</name>
    <dbReference type="NCBI Taxonomy" id="1537710"/>
    <lineage>
        <taxon>Bacteria</taxon>
        <taxon>Pseudomonadati</taxon>
        <taxon>Pseudomonadota</taxon>
        <taxon>Betaproteobacteria</taxon>
        <taxon>Burkholderiales</taxon>
        <taxon>Burkholderiaceae</taxon>
        <taxon>Pandoraea</taxon>
    </lineage>
</organism>
<gene>
    <name evidence="8" type="ORF">PTE30175_03716</name>
</gene>
<protein>
    <submittedName>
        <fullName evidence="8">Anaerobic sulfatase-maturating enzyme</fullName>
        <ecNumber evidence="8">1.8.98.-</ecNumber>
    </submittedName>
</protein>
<dbReference type="SUPFAM" id="SSF102114">
    <property type="entry name" value="Radical SAM enzymes"/>
    <property type="match status" value="1"/>
</dbReference>